<dbReference type="RefSeq" id="WP_099436610.1">
    <property type="nucleotide sequence ID" value="NZ_WMIA01000032.1"/>
</dbReference>
<dbReference type="CDD" id="cd00293">
    <property type="entry name" value="USP-like"/>
    <property type="match status" value="2"/>
</dbReference>
<dbReference type="EMBL" id="WMIA01000032">
    <property type="protein sequence ID" value="MTF40530.1"/>
    <property type="molecule type" value="Genomic_DNA"/>
</dbReference>
<gene>
    <name evidence="4" type="ORF">GGC33_16590</name>
</gene>
<dbReference type="PANTHER" id="PTHR43010:SF1">
    <property type="entry name" value="USPA DOMAIN-CONTAINING PROTEIN"/>
    <property type="match status" value="1"/>
</dbReference>
<dbReference type="PRINTS" id="PR01438">
    <property type="entry name" value="UNVRSLSTRESS"/>
</dbReference>
<keyword evidence="2" id="KW-0175">Coiled coil</keyword>
<dbReference type="Pfam" id="PF00582">
    <property type="entry name" value="Usp"/>
    <property type="match status" value="2"/>
</dbReference>
<evidence type="ECO:0000256" key="2">
    <source>
        <dbReference type="SAM" id="Coils"/>
    </source>
</evidence>
<dbReference type="Proteomes" id="UP000437131">
    <property type="component" value="Unassembled WGS sequence"/>
</dbReference>
<name>A0A844GWH9_9CHRO</name>
<comment type="caution">
    <text evidence="4">The sequence shown here is derived from an EMBL/GenBank/DDBJ whole genome shotgun (WGS) entry which is preliminary data.</text>
</comment>
<proteinExistence type="inferred from homology"/>
<dbReference type="InterPro" id="IPR006015">
    <property type="entry name" value="Universal_stress_UspA"/>
</dbReference>
<accession>A0A844GWH9</accession>
<protein>
    <submittedName>
        <fullName evidence="4">Universal stress protein</fullName>
    </submittedName>
</protein>
<reference evidence="4 5" key="1">
    <citation type="submission" date="2019-11" db="EMBL/GenBank/DDBJ databases">
        <title>Isolation of a new High Light Tolerant Cyanobacteria.</title>
        <authorList>
            <person name="Dobson Z."/>
            <person name="Vaughn N."/>
            <person name="Vaughn M."/>
            <person name="Fromme P."/>
            <person name="Mazor Y."/>
        </authorList>
    </citation>
    <scope>NUCLEOTIDE SEQUENCE [LARGE SCALE GENOMIC DNA]</scope>
    <source>
        <strain evidence="4 5">0216</strain>
    </source>
</reference>
<feature type="domain" description="UspA" evidence="3">
    <location>
        <begin position="1"/>
        <end position="159"/>
    </location>
</feature>
<evidence type="ECO:0000313" key="4">
    <source>
        <dbReference type="EMBL" id="MTF40530.1"/>
    </source>
</evidence>
<dbReference type="InterPro" id="IPR051688">
    <property type="entry name" value="USP_A"/>
</dbReference>
<dbReference type="SUPFAM" id="SSF52402">
    <property type="entry name" value="Adenine nucleotide alpha hydrolases-like"/>
    <property type="match status" value="2"/>
</dbReference>
<dbReference type="AlphaFoldDB" id="A0A844GWH9"/>
<organism evidence="4 5">
    <name type="scientific">Cyanobacterium aponinum 0216</name>
    <dbReference type="NCBI Taxonomy" id="2676140"/>
    <lineage>
        <taxon>Bacteria</taxon>
        <taxon>Bacillati</taxon>
        <taxon>Cyanobacteriota</taxon>
        <taxon>Cyanophyceae</taxon>
        <taxon>Oscillatoriophycideae</taxon>
        <taxon>Chroococcales</taxon>
        <taxon>Geminocystaceae</taxon>
        <taxon>Cyanobacterium</taxon>
    </lineage>
</organism>
<dbReference type="Gene3D" id="3.40.50.12370">
    <property type="match status" value="1"/>
</dbReference>
<feature type="coiled-coil region" evidence="2">
    <location>
        <begin position="60"/>
        <end position="87"/>
    </location>
</feature>
<dbReference type="InterPro" id="IPR006016">
    <property type="entry name" value="UspA"/>
</dbReference>
<sequence>MKNILVCTDGSIIAKNIYHYGAWFAKRLNAQINVLSVTDIRSQKVVSTGNFSGAIGLGASEDLLEKLVELEHHKAQLNHEKSKLILKTAKEILQAEGVINVNLISKKGFLVDTLHEFESNNDLIVLGKRGENAEFASKHLGGNVERIIRSSHKPCLVVPLQFKPIERLLFAYDDSASCQKLLQFITSSPIFQGLELHLVTVTKDKKDQKAHVNLMKGQELATLAGFNPICLLIEGHPEEAIASYISENDISMLLMGAYGHNRIRQLVIGSTTIQILRSAQIPVFVFR</sequence>
<dbReference type="PANTHER" id="PTHR43010">
    <property type="entry name" value="UNIVERSAL STRESS PROTEIN SLR1230"/>
    <property type="match status" value="1"/>
</dbReference>
<evidence type="ECO:0000256" key="1">
    <source>
        <dbReference type="ARBA" id="ARBA00008791"/>
    </source>
</evidence>
<evidence type="ECO:0000259" key="3">
    <source>
        <dbReference type="Pfam" id="PF00582"/>
    </source>
</evidence>
<feature type="domain" description="UspA" evidence="3">
    <location>
        <begin position="166"/>
        <end position="287"/>
    </location>
</feature>
<comment type="similarity">
    <text evidence="1">Belongs to the universal stress protein A family.</text>
</comment>
<evidence type="ECO:0000313" key="5">
    <source>
        <dbReference type="Proteomes" id="UP000437131"/>
    </source>
</evidence>